<proteinExistence type="predicted"/>
<dbReference type="Pfam" id="PF11716">
    <property type="entry name" value="MDMPI_N"/>
    <property type="match status" value="1"/>
</dbReference>
<dbReference type="InterPro" id="IPR034660">
    <property type="entry name" value="DinB/YfiT-like"/>
</dbReference>
<evidence type="ECO:0000313" key="3">
    <source>
        <dbReference type="Proteomes" id="UP000636960"/>
    </source>
</evidence>
<dbReference type="GO" id="GO:0046872">
    <property type="term" value="F:metal ion binding"/>
    <property type="evidence" value="ECO:0007669"/>
    <property type="project" value="InterPro"/>
</dbReference>
<gene>
    <name evidence="2" type="ORF">Ari01nite_88290</name>
</gene>
<dbReference type="InterPro" id="IPR017517">
    <property type="entry name" value="Maleyloyr_isom"/>
</dbReference>
<dbReference type="NCBIfam" id="TIGR03083">
    <property type="entry name" value="maleylpyruvate isomerase family mycothiol-dependent enzyme"/>
    <property type="match status" value="1"/>
</dbReference>
<name>A0A919MZK4_9ACTN</name>
<feature type="domain" description="Mycothiol-dependent maleylpyruvate isomerase metal-binding" evidence="1">
    <location>
        <begin position="16"/>
        <end position="128"/>
    </location>
</feature>
<sequence>MDAALRAGVSVLERAIAYALGSLALVTPLRLAGPTPCDRWDLHELLLHLADSMAALQEAAESGVVAIDPADEPSAVIPLVRDRAVRLLGAWANGPAAGSVLVEEAELSAPLVAGAGALEVTVHGWDVARACGDDRPIPAELADELFDLAVLMVRPGDRVGRFARPVTVPGDAPPDAKLLAFLGRKSLGRTT</sequence>
<keyword evidence="3" id="KW-1185">Reference proteome</keyword>
<evidence type="ECO:0000313" key="2">
    <source>
        <dbReference type="EMBL" id="GIF01365.1"/>
    </source>
</evidence>
<comment type="caution">
    <text evidence="2">The sequence shown here is derived from an EMBL/GenBank/DDBJ whole genome shotgun (WGS) entry which is preliminary data.</text>
</comment>
<dbReference type="NCBIfam" id="TIGR03086">
    <property type="entry name" value="TIGR03086 family metal-binding protein"/>
    <property type="match status" value="1"/>
</dbReference>
<accession>A0A919MZK4</accession>
<dbReference type="AlphaFoldDB" id="A0A919MZK4"/>
<dbReference type="InterPro" id="IPR017520">
    <property type="entry name" value="CHP03086"/>
</dbReference>
<dbReference type="RefSeq" id="WP_203790071.1">
    <property type="nucleotide sequence ID" value="NZ_BOMV01000102.1"/>
</dbReference>
<protein>
    <recommendedName>
        <fullName evidence="1">Mycothiol-dependent maleylpyruvate isomerase metal-binding domain-containing protein</fullName>
    </recommendedName>
</protein>
<dbReference type="Proteomes" id="UP000636960">
    <property type="component" value="Unassembled WGS sequence"/>
</dbReference>
<dbReference type="SUPFAM" id="SSF109854">
    <property type="entry name" value="DinB/YfiT-like putative metalloenzymes"/>
    <property type="match status" value="1"/>
</dbReference>
<reference evidence="2" key="1">
    <citation type="submission" date="2021-01" db="EMBL/GenBank/DDBJ databases">
        <title>Whole genome shotgun sequence of Actinoplanes rishiriensis NBRC 108556.</title>
        <authorList>
            <person name="Komaki H."/>
            <person name="Tamura T."/>
        </authorList>
    </citation>
    <scope>NUCLEOTIDE SEQUENCE</scope>
    <source>
        <strain evidence="2">NBRC 108556</strain>
    </source>
</reference>
<dbReference type="InterPro" id="IPR024344">
    <property type="entry name" value="MDMPI_metal-binding"/>
</dbReference>
<evidence type="ECO:0000259" key="1">
    <source>
        <dbReference type="Pfam" id="PF11716"/>
    </source>
</evidence>
<organism evidence="2 3">
    <name type="scientific">Paractinoplanes rishiriensis</name>
    <dbReference type="NCBI Taxonomy" id="1050105"/>
    <lineage>
        <taxon>Bacteria</taxon>
        <taxon>Bacillati</taxon>
        <taxon>Actinomycetota</taxon>
        <taxon>Actinomycetes</taxon>
        <taxon>Micromonosporales</taxon>
        <taxon>Micromonosporaceae</taxon>
        <taxon>Paractinoplanes</taxon>
    </lineage>
</organism>
<dbReference type="Gene3D" id="1.20.120.450">
    <property type="entry name" value="dinb family like domain"/>
    <property type="match status" value="1"/>
</dbReference>
<dbReference type="EMBL" id="BOMV01000102">
    <property type="protein sequence ID" value="GIF01365.1"/>
    <property type="molecule type" value="Genomic_DNA"/>
</dbReference>